<reference evidence="11 12" key="1">
    <citation type="submission" date="2017-05" db="EMBL/GenBank/DDBJ databases">
        <title>Polyphasic characterization of four soil-derived phenanthrene-degrading Acidovorax strains and proposal of Acidovorax phenanthrenivorans sp. nov.</title>
        <authorList>
            <person name="Singleton D.R."/>
            <person name="Lee J."/>
            <person name="Dickey A.N."/>
            <person name="Stroud A."/>
            <person name="Scholl E.H."/>
            <person name="Wright F.A."/>
            <person name="Aitken M.D."/>
        </authorList>
    </citation>
    <scope>NUCLEOTIDE SEQUENCE [LARGE SCALE GENOMIC DNA]</scope>
    <source>
        <strain evidence="11">NA3</strain>
    </source>
</reference>
<dbReference type="SUPFAM" id="SSF69618">
    <property type="entry name" value="HemD-like"/>
    <property type="match status" value="1"/>
</dbReference>
<keyword evidence="12" id="KW-1185">Reference proteome</keyword>
<sequence length="299" mass="31047">MPWVSPSPPACAPVAPALRTLSPAEPVVAATRVIVTRPAREAAHWVEQLGARGLAATALPLIAIGPCTDPAAQAALAQARAQLGGYRAAMFVSGNAVDYFFEQKESKEAVALADKALSAIKTRAWAPGPGTVRALMRAGVPRDRIDSPAPDAPQFESETLWQQVAPQVRTGDRILIVRGCAAGATPGPGQGRDWLARQIEQAGATVDFVVTYTRGAPQLTPEQTALAHTAAGDGSWWLLSSSEALTHLASAAPGLPLHAARALATHPRIAQAARAAGFGHVLECRPALEDVVASIESAA</sequence>
<comment type="catalytic activity">
    <reaction evidence="8 9">
        <text>hydroxymethylbilane = uroporphyrinogen III + H2O</text>
        <dbReference type="Rhea" id="RHEA:18965"/>
        <dbReference type="ChEBI" id="CHEBI:15377"/>
        <dbReference type="ChEBI" id="CHEBI:57308"/>
        <dbReference type="ChEBI" id="CHEBI:57845"/>
        <dbReference type="EC" id="4.2.1.75"/>
    </reaction>
</comment>
<evidence type="ECO:0000256" key="3">
    <source>
        <dbReference type="ARBA" id="ARBA00013109"/>
    </source>
</evidence>
<gene>
    <name evidence="11" type="ORF">CBP34_05455</name>
</gene>
<dbReference type="KEGG" id="acid:CBP33_05665"/>
<comment type="function">
    <text evidence="6 9">Catalyzes cyclization of the linear tetrapyrrole, hydroxymethylbilane, to the macrocyclic uroporphyrinogen III.</text>
</comment>
<evidence type="ECO:0000256" key="7">
    <source>
        <dbReference type="ARBA" id="ARBA00040167"/>
    </source>
</evidence>
<accession>A0A240TPZ8</accession>
<evidence type="ECO:0000256" key="5">
    <source>
        <dbReference type="ARBA" id="ARBA00023244"/>
    </source>
</evidence>
<dbReference type="EMBL" id="CP021361">
    <property type="protein sequence ID" value="ART51220.1"/>
    <property type="molecule type" value="Genomic_DNA"/>
</dbReference>
<dbReference type="Gene3D" id="3.40.50.10090">
    <property type="match status" value="2"/>
</dbReference>
<evidence type="ECO:0000256" key="4">
    <source>
        <dbReference type="ARBA" id="ARBA00023239"/>
    </source>
</evidence>
<dbReference type="InterPro" id="IPR003754">
    <property type="entry name" value="4pyrrol_synth_uPrphyn_synth"/>
</dbReference>
<dbReference type="Pfam" id="PF02602">
    <property type="entry name" value="HEM4"/>
    <property type="match status" value="1"/>
</dbReference>
<evidence type="ECO:0000313" key="12">
    <source>
        <dbReference type="Proteomes" id="UP000194432"/>
    </source>
</evidence>
<comment type="similarity">
    <text evidence="2 9">Belongs to the uroporphyrinogen-III synthase family.</text>
</comment>
<dbReference type="Proteomes" id="UP000194432">
    <property type="component" value="Chromosome 1"/>
</dbReference>
<dbReference type="CDD" id="cd06578">
    <property type="entry name" value="HemD"/>
    <property type="match status" value="1"/>
</dbReference>
<dbReference type="GO" id="GO:0006780">
    <property type="term" value="P:uroporphyrinogen III biosynthetic process"/>
    <property type="evidence" value="ECO:0007669"/>
    <property type="project" value="UniProtKB-UniRule"/>
</dbReference>
<dbReference type="GO" id="GO:0004852">
    <property type="term" value="F:uroporphyrinogen-III synthase activity"/>
    <property type="evidence" value="ECO:0007669"/>
    <property type="project" value="UniProtKB-UniRule"/>
</dbReference>
<keyword evidence="4 9" id="KW-0456">Lyase</keyword>
<dbReference type="PANTHER" id="PTHR38042">
    <property type="entry name" value="UROPORPHYRINOGEN-III SYNTHASE, CHLOROPLASTIC"/>
    <property type="match status" value="1"/>
</dbReference>
<proteinExistence type="inferred from homology"/>
<comment type="pathway">
    <text evidence="1 9">Porphyrin-containing compound metabolism; protoporphyrin-IX biosynthesis; coproporphyrinogen-III from 5-aminolevulinate: step 3/4.</text>
</comment>
<accession>A0A240U1I8</accession>
<dbReference type="AlphaFoldDB" id="A0A240TPZ8"/>
<evidence type="ECO:0000256" key="6">
    <source>
        <dbReference type="ARBA" id="ARBA00037589"/>
    </source>
</evidence>
<dbReference type="GO" id="GO:0006782">
    <property type="term" value="P:protoporphyrinogen IX biosynthetic process"/>
    <property type="evidence" value="ECO:0007669"/>
    <property type="project" value="UniProtKB-UniRule"/>
</dbReference>
<dbReference type="EC" id="4.2.1.75" evidence="3 9"/>
<dbReference type="InterPro" id="IPR036108">
    <property type="entry name" value="4pyrrol_syn_uPrphyn_synt_sf"/>
</dbReference>
<keyword evidence="5 9" id="KW-0627">Porphyrin biosynthesis</keyword>
<organism evidence="11 12">
    <name type="scientific">Acidovorax carolinensis</name>
    <dbReference type="NCBI Taxonomy" id="553814"/>
    <lineage>
        <taxon>Bacteria</taxon>
        <taxon>Pseudomonadati</taxon>
        <taxon>Pseudomonadota</taxon>
        <taxon>Betaproteobacteria</taxon>
        <taxon>Burkholderiales</taxon>
        <taxon>Comamonadaceae</taxon>
        <taxon>Acidovorax</taxon>
    </lineage>
</organism>
<dbReference type="KEGG" id="acin:CBP34_05455"/>
<evidence type="ECO:0000256" key="1">
    <source>
        <dbReference type="ARBA" id="ARBA00004772"/>
    </source>
</evidence>
<name>A0A240TPZ8_9BURK</name>
<feature type="domain" description="Tetrapyrrole biosynthesis uroporphyrinogen III synthase" evidence="10">
    <location>
        <begin position="45"/>
        <end position="290"/>
    </location>
</feature>
<evidence type="ECO:0000256" key="2">
    <source>
        <dbReference type="ARBA" id="ARBA00008133"/>
    </source>
</evidence>
<evidence type="ECO:0000256" key="8">
    <source>
        <dbReference type="ARBA" id="ARBA00048617"/>
    </source>
</evidence>
<evidence type="ECO:0000256" key="9">
    <source>
        <dbReference type="RuleBase" id="RU366031"/>
    </source>
</evidence>
<dbReference type="RefSeq" id="WP_086911765.1">
    <property type="nucleotide sequence ID" value="NZ_CP021359.1"/>
</dbReference>
<evidence type="ECO:0000259" key="10">
    <source>
        <dbReference type="Pfam" id="PF02602"/>
    </source>
</evidence>
<dbReference type="InterPro" id="IPR039793">
    <property type="entry name" value="UROS/Hem4"/>
</dbReference>
<protein>
    <recommendedName>
        <fullName evidence="7 9">Uroporphyrinogen-III synthase</fullName>
        <ecNumber evidence="3 9">4.2.1.75</ecNumber>
    </recommendedName>
</protein>
<dbReference type="PANTHER" id="PTHR38042:SF1">
    <property type="entry name" value="UROPORPHYRINOGEN-III SYNTHASE, CHLOROPLASTIC"/>
    <property type="match status" value="1"/>
</dbReference>
<evidence type="ECO:0000313" key="11">
    <source>
        <dbReference type="EMBL" id="ART51220.1"/>
    </source>
</evidence>